<gene>
    <name evidence="1" type="ORF">LMH87_004744</name>
</gene>
<comment type="caution">
    <text evidence="1">The sequence shown here is derived from an EMBL/GenBank/DDBJ whole genome shotgun (WGS) entry which is preliminary data.</text>
</comment>
<dbReference type="RefSeq" id="XP_056049583.1">
    <property type="nucleotide sequence ID" value="XM_056196012.1"/>
</dbReference>
<dbReference type="Proteomes" id="UP001144673">
    <property type="component" value="Chromosome 2"/>
</dbReference>
<keyword evidence="2" id="KW-1185">Reference proteome</keyword>
<dbReference type="AlphaFoldDB" id="A0A9W8Q3V7"/>
<sequence>MAPQSEVYQKINLEDGVFHEIPYRISQFKRRDHSPHYSDEGNSLPPAMKYYLGIAIYHTKAQLKYP</sequence>
<evidence type="ECO:0000313" key="2">
    <source>
        <dbReference type="Proteomes" id="UP001144673"/>
    </source>
</evidence>
<name>A0A9W8Q3V7_AKAMU</name>
<dbReference type="KEGG" id="amus:LMH87_004744"/>
<protein>
    <submittedName>
        <fullName evidence="1">Uncharacterized protein</fullName>
    </submittedName>
</protein>
<dbReference type="EMBL" id="JAJHUN010000011">
    <property type="protein sequence ID" value="KAJ4145913.1"/>
    <property type="molecule type" value="Genomic_DNA"/>
</dbReference>
<organism evidence="1 2">
    <name type="scientific">Akanthomyces muscarius</name>
    <name type="common">Entomopathogenic fungus</name>
    <name type="synonym">Lecanicillium muscarium</name>
    <dbReference type="NCBI Taxonomy" id="2231603"/>
    <lineage>
        <taxon>Eukaryota</taxon>
        <taxon>Fungi</taxon>
        <taxon>Dikarya</taxon>
        <taxon>Ascomycota</taxon>
        <taxon>Pezizomycotina</taxon>
        <taxon>Sordariomycetes</taxon>
        <taxon>Hypocreomycetidae</taxon>
        <taxon>Hypocreales</taxon>
        <taxon>Cordycipitaceae</taxon>
        <taxon>Akanthomyces</taxon>
    </lineage>
</organism>
<accession>A0A9W8Q3V7</accession>
<dbReference type="GeneID" id="80891903"/>
<reference evidence="1" key="1">
    <citation type="journal article" date="2023" name="Access Microbiol">
        <title>De-novo genome assembly for Akanthomyces muscarius, a biocontrol agent of insect agricultural pests.</title>
        <authorList>
            <person name="Erdos Z."/>
            <person name="Studholme D.J."/>
            <person name="Raymond B."/>
            <person name="Sharma M."/>
        </authorList>
    </citation>
    <scope>NUCLEOTIDE SEQUENCE</scope>
    <source>
        <strain evidence="1">Ve6</strain>
    </source>
</reference>
<proteinExistence type="predicted"/>
<evidence type="ECO:0000313" key="1">
    <source>
        <dbReference type="EMBL" id="KAJ4145913.1"/>
    </source>
</evidence>